<feature type="compositionally biased region" description="Low complexity" evidence="1">
    <location>
        <begin position="42"/>
        <end position="94"/>
    </location>
</feature>
<organism evidence="2 3">
    <name type="scientific">Nannocystis punicea</name>
    <dbReference type="NCBI Taxonomy" id="2995304"/>
    <lineage>
        <taxon>Bacteria</taxon>
        <taxon>Pseudomonadati</taxon>
        <taxon>Myxococcota</taxon>
        <taxon>Polyangia</taxon>
        <taxon>Nannocystales</taxon>
        <taxon>Nannocystaceae</taxon>
        <taxon>Nannocystis</taxon>
    </lineage>
</organism>
<reference evidence="2" key="1">
    <citation type="submission" date="2022-11" db="EMBL/GenBank/DDBJ databases">
        <title>Minimal conservation of predation-associated metabolite biosynthetic gene clusters underscores biosynthetic potential of Myxococcota including descriptions for ten novel species: Archangium lansinium sp. nov., Myxococcus landrumus sp. nov., Nannocystis bai.</title>
        <authorList>
            <person name="Ahearne A."/>
            <person name="Stevens C."/>
            <person name="Dowd S."/>
        </authorList>
    </citation>
    <scope>NUCLEOTIDE SEQUENCE</scope>
    <source>
        <strain evidence="2">Fl3</strain>
    </source>
</reference>
<accession>A0ABY7H576</accession>
<sequence length="255" mass="26701">MSAPRLSCTPEVVSMRARLAACTLAVVAACSPKDPGDGTSEGGSTTTTTQTTGDPTTTTETPTSSTTTQASTEPASSTTDATSSSTTSTTDPLSPCSWDWPEFQGLHYCPAPMELAVPLTGMTPAGPRTFRFAMFGLQGCYSCYSAESPAITFYTEAPGDEPEIPAADHLRLEWFESTDPQGWARLDGGLLGIGPDMLTLELTSVPGLDETSPPLDEAAPPILSGSFSIQGDGWDLAGSFDATLCSELLWFISCE</sequence>
<protein>
    <submittedName>
        <fullName evidence="2">Uncharacterized protein</fullName>
    </submittedName>
</protein>
<evidence type="ECO:0000313" key="3">
    <source>
        <dbReference type="Proteomes" id="UP001164459"/>
    </source>
</evidence>
<evidence type="ECO:0000256" key="1">
    <source>
        <dbReference type="SAM" id="MobiDB-lite"/>
    </source>
</evidence>
<dbReference type="RefSeq" id="WP_269036679.1">
    <property type="nucleotide sequence ID" value="NZ_CP114040.1"/>
</dbReference>
<dbReference type="EMBL" id="CP114040">
    <property type="protein sequence ID" value="WAS94342.1"/>
    <property type="molecule type" value="Genomic_DNA"/>
</dbReference>
<proteinExistence type="predicted"/>
<dbReference type="PROSITE" id="PS51257">
    <property type="entry name" value="PROKAR_LIPOPROTEIN"/>
    <property type="match status" value="1"/>
</dbReference>
<dbReference type="Proteomes" id="UP001164459">
    <property type="component" value="Chromosome"/>
</dbReference>
<gene>
    <name evidence="2" type="ORF">O0S08_50115</name>
</gene>
<name>A0ABY7H576_9BACT</name>
<feature type="region of interest" description="Disordered" evidence="1">
    <location>
        <begin position="30"/>
        <end position="94"/>
    </location>
</feature>
<evidence type="ECO:0000313" key="2">
    <source>
        <dbReference type="EMBL" id="WAS94342.1"/>
    </source>
</evidence>
<keyword evidence="3" id="KW-1185">Reference proteome</keyword>